<organism evidence="2 3">
    <name type="scientific">Ditylenchus dipsaci</name>
    <dbReference type="NCBI Taxonomy" id="166011"/>
    <lineage>
        <taxon>Eukaryota</taxon>
        <taxon>Metazoa</taxon>
        <taxon>Ecdysozoa</taxon>
        <taxon>Nematoda</taxon>
        <taxon>Chromadorea</taxon>
        <taxon>Rhabditida</taxon>
        <taxon>Tylenchina</taxon>
        <taxon>Tylenchomorpha</taxon>
        <taxon>Sphaerularioidea</taxon>
        <taxon>Anguinidae</taxon>
        <taxon>Anguininae</taxon>
        <taxon>Ditylenchus</taxon>
    </lineage>
</organism>
<feature type="compositionally biased region" description="Basic residues" evidence="1">
    <location>
        <begin position="95"/>
        <end position="108"/>
    </location>
</feature>
<feature type="region of interest" description="Disordered" evidence="1">
    <location>
        <begin position="76"/>
        <end position="108"/>
    </location>
</feature>
<sequence>MLLGVWAVVLSATVIYFSMKYDQWKDEKQVIELCYDYAKKQRQSDYNKMLAASQAMQNAAKNKMLENARTELKARKAGRIAKETEEARLTEKDNKKNHKKTKVPKAVRKVSVDVLVQSTYQDSDKTDKKRKRNKGAARRRSTDTFDATQNTVSQATEDPSVIQAPSISQAASISQELRLLASKRFSSRNKLLTTKSR</sequence>
<evidence type="ECO:0000313" key="2">
    <source>
        <dbReference type="Proteomes" id="UP000887574"/>
    </source>
</evidence>
<feature type="region of interest" description="Disordered" evidence="1">
    <location>
        <begin position="121"/>
        <end position="163"/>
    </location>
</feature>
<feature type="compositionally biased region" description="Basic and acidic residues" evidence="1">
    <location>
        <begin position="76"/>
        <end position="94"/>
    </location>
</feature>
<dbReference type="Proteomes" id="UP000887574">
    <property type="component" value="Unplaced"/>
</dbReference>
<accession>A0A915CPB1</accession>
<reference evidence="3" key="1">
    <citation type="submission" date="2022-11" db="UniProtKB">
        <authorList>
            <consortium name="WormBaseParasite"/>
        </authorList>
    </citation>
    <scope>IDENTIFICATION</scope>
</reference>
<protein>
    <submittedName>
        <fullName evidence="3">Uncharacterized protein</fullName>
    </submittedName>
</protein>
<name>A0A915CPB1_9BILA</name>
<keyword evidence="2" id="KW-1185">Reference proteome</keyword>
<proteinExistence type="predicted"/>
<feature type="compositionally biased region" description="Basic residues" evidence="1">
    <location>
        <begin position="128"/>
        <end position="139"/>
    </location>
</feature>
<evidence type="ECO:0000313" key="3">
    <source>
        <dbReference type="WBParaSite" id="jg1068"/>
    </source>
</evidence>
<evidence type="ECO:0000256" key="1">
    <source>
        <dbReference type="SAM" id="MobiDB-lite"/>
    </source>
</evidence>
<dbReference type="AlphaFoldDB" id="A0A915CPB1"/>
<feature type="compositionally biased region" description="Polar residues" evidence="1">
    <location>
        <begin position="144"/>
        <end position="157"/>
    </location>
</feature>
<dbReference type="WBParaSite" id="jg1068">
    <property type="protein sequence ID" value="jg1068"/>
    <property type="gene ID" value="jg1068"/>
</dbReference>